<evidence type="ECO:0008006" key="4">
    <source>
        <dbReference type="Google" id="ProtNLM"/>
    </source>
</evidence>
<sequence>MVLIFFDLSGGDTPSIQRANGMQLVSLLVLAIGLASTESAVAAPQPAGAPPFDWNTITWATSVADTLHPIRPRVLPPTPGVPHMWYAKYCGAPNLPKNGGSCASFTYFQSATFCHTVDPKFGPIRSWSTVGSDCKIFLSNNCSGKSTAIPAGLDLSDIDPAMRGIKSWQCATPKDFKYKPPPTP</sequence>
<evidence type="ECO:0000313" key="3">
    <source>
        <dbReference type="Proteomes" id="UP001556367"/>
    </source>
</evidence>
<protein>
    <recommendedName>
        <fullName evidence="4">Secreted protein</fullName>
    </recommendedName>
</protein>
<evidence type="ECO:0000313" key="2">
    <source>
        <dbReference type="EMBL" id="KAL0957091.1"/>
    </source>
</evidence>
<gene>
    <name evidence="2" type="ORF">HGRIS_003186</name>
</gene>
<evidence type="ECO:0000256" key="1">
    <source>
        <dbReference type="SAM" id="SignalP"/>
    </source>
</evidence>
<reference evidence="3" key="1">
    <citation type="submission" date="2024-06" db="EMBL/GenBank/DDBJ databases">
        <title>Multi-omics analyses provide insights into the biosynthesis of the anticancer antibiotic pleurotin in Hohenbuehelia grisea.</title>
        <authorList>
            <person name="Weaver J.A."/>
            <person name="Alberti F."/>
        </authorList>
    </citation>
    <scope>NUCLEOTIDE SEQUENCE [LARGE SCALE GENOMIC DNA]</scope>
    <source>
        <strain evidence="3">T-177</strain>
    </source>
</reference>
<name>A0ABR3JMY6_9AGAR</name>
<accession>A0ABR3JMY6</accession>
<organism evidence="2 3">
    <name type="scientific">Hohenbuehelia grisea</name>
    <dbReference type="NCBI Taxonomy" id="104357"/>
    <lineage>
        <taxon>Eukaryota</taxon>
        <taxon>Fungi</taxon>
        <taxon>Dikarya</taxon>
        <taxon>Basidiomycota</taxon>
        <taxon>Agaricomycotina</taxon>
        <taxon>Agaricomycetes</taxon>
        <taxon>Agaricomycetidae</taxon>
        <taxon>Agaricales</taxon>
        <taxon>Pleurotineae</taxon>
        <taxon>Pleurotaceae</taxon>
        <taxon>Hohenbuehelia</taxon>
    </lineage>
</organism>
<feature type="signal peptide" evidence="1">
    <location>
        <begin position="1"/>
        <end position="42"/>
    </location>
</feature>
<dbReference type="EMBL" id="JASNQZ010000006">
    <property type="protein sequence ID" value="KAL0957091.1"/>
    <property type="molecule type" value="Genomic_DNA"/>
</dbReference>
<proteinExistence type="predicted"/>
<dbReference type="Proteomes" id="UP001556367">
    <property type="component" value="Unassembled WGS sequence"/>
</dbReference>
<keyword evidence="1" id="KW-0732">Signal</keyword>
<comment type="caution">
    <text evidence="2">The sequence shown here is derived from an EMBL/GenBank/DDBJ whole genome shotgun (WGS) entry which is preliminary data.</text>
</comment>
<feature type="chain" id="PRO_5046539941" description="Secreted protein" evidence="1">
    <location>
        <begin position="43"/>
        <end position="184"/>
    </location>
</feature>
<keyword evidence="3" id="KW-1185">Reference proteome</keyword>